<dbReference type="GO" id="GO:0003723">
    <property type="term" value="F:RNA binding"/>
    <property type="evidence" value="ECO:0007669"/>
    <property type="project" value="UniProtKB-KW"/>
</dbReference>
<keyword evidence="3 8" id="KW-0808">Transferase</keyword>
<reference evidence="12" key="1">
    <citation type="journal article" date="2017" name="Nat. Commun.">
        <title>The asparagus genome sheds light on the origin and evolution of a young Y chromosome.</title>
        <authorList>
            <person name="Harkess A."/>
            <person name="Zhou J."/>
            <person name="Xu C."/>
            <person name="Bowers J.E."/>
            <person name="Van der Hulst R."/>
            <person name="Ayyampalayam S."/>
            <person name="Mercati F."/>
            <person name="Riccardi P."/>
            <person name="McKain M.R."/>
            <person name="Kakrana A."/>
            <person name="Tang H."/>
            <person name="Ray J."/>
            <person name="Groenendijk J."/>
            <person name="Arikit S."/>
            <person name="Mathioni S.M."/>
            <person name="Nakano M."/>
            <person name="Shan H."/>
            <person name="Telgmann-Rauber A."/>
            <person name="Kanno A."/>
            <person name="Yue Z."/>
            <person name="Chen H."/>
            <person name="Li W."/>
            <person name="Chen Y."/>
            <person name="Xu X."/>
            <person name="Zhang Y."/>
            <person name="Luo S."/>
            <person name="Chen H."/>
            <person name="Gao J."/>
            <person name="Mao Z."/>
            <person name="Pires J.C."/>
            <person name="Luo M."/>
            <person name="Kudrna D."/>
            <person name="Wing R.A."/>
            <person name="Meyers B.C."/>
            <person name="Yi K."/>
            <person name="Kong H."/>
            <person name="Lavrijsen P."/>
            <person name="Sunseri F."/>
            <person name="Falavigna A."/>
            <person name="Ye Y."/>
            <person name="Leebens-Mack J.H."/>
            <person name="Chen G."/>
        </authorList>
    </citation>
    <scope>NUCLEOTIDE SEQUENCE [LARGE SCALE GENOMIC DNA]</scope>
    <source>
        <strain evidence="12">cv. DH0086</strain>
    </source>
</reference>
<evidence type="ECO:0000256" key="5">
    <source>
        <dbReference type="ARBA" id="ARBA00022884"/>
    </source>
</evidence>
<keyword evidence="4 8" id="KW-0548">Nucleotidyltransferase</keyword>
<dbReference type="Proteomes" id="UP000243459">
    <property type="component" value="Chromosome 7"/>
</dbReference>
<keyword evidence="12" id="KW-1185">Reference proteome</keyword>
<comment type="catalytic activity">
    <reaction evidence="7 8">
        <text>RNA(n) + a ribonucleoside 5'-triphosphate = RNA(n+1) + diphosphate</text>
        <dbReference type="Rhea" id="RHEA:21248"/>
        <dbReference type="Rhea" id="RHEA-COMP:14527"/>
        <dbReference type="Rhea" id="RHEA-COMP:17342"/>
        <dbReference type="ChEBI" id="CHEBI:33019"/>
        <dbReference type="ChEBI" id="CHEBI:61557"/>
        <dbReference type="ChEBI" id="CHEBI:140395"/>
        <dbReference type="EC" id="2.7.7.48"/>
    </reaction>
</comment>
<dbReference type="GO" id="GO:0030422">
    <property type="term" value="P:siRNA processing"/>
    <property type="evidence" value="ECO:0007669"/>
    <property type="project" value="TreeGrafter"/>
</dbReference>
<sequence>MDDKCLKLAKLAAIAVDFPKTGVFVNKCLKLAKLAAIAVDFPKTGVFVKLLTSYKPKVYPDFMNTDEHITYKSEKIIGRLYRKIKSASDEDNSSELISLGNQSSYDRQLNALLGQFRVDKEGEVVTRHICSLGSYNSRKQGEIKERLKNAYYALNKKYRRSFEEIGGHLSQLSDDERNQIYESKAASWYQVTYHPK</sequence>
<proteinExistence type="inferred from homology"/>
<protein>
    <recommendedName>
        <fullName evidence="8">RNA-dependent RNA polymerase</fullName>
        <ecNumber evidence="8">2.7.7.48</ecNumber>
    </recommendedName>
</protein>
<dbReference type="InterPro" id="IPR058752">
    <property type="entry name" value="RDRP_C_head"/>
</dbReference>
<comment type="function">
    <text evidence="8">Probably involved in the RNA silencing pathway and required for the generation of small interfering RNAs (siRNAs).</text>
</comment>
<dbReference type="Pfam" id="PF05183">
    <property type="entry name" value="RdRP"/>
    <property type="match status" value="1"/>
</dbReference>
<dbReference type="OMA" id="IANSHMA"/>
<gene>
    <name evidence="11" type="ORF">A4U43_C07F15660</name>
</gene>
<comment type="similarity">
    <text evidence="1 8">Belongs to the RdRP family.</text>
</comment>
<evidence type="ECO:0000256" key="2">
    <source>
        <dbReference type="ARBA" id="ARBA00022484"/>
    </source>
</evidence>
<evidence type="ECO:0000259" key="10">
    <source>
        <dbReference type="Pfam" id="PF26253"/>
    </source>
</evidence>
<dbReference type="InterPro" id="IPR007855">
    <property type="entry name" value="RDRP"/>
</dbReference>
<evidence type="ECO:0000256" key="3">
    <source>
        <dbReference type="ARBA" id="ARBA00022679"/>
    </source>
</evidence>
<keyword evidence="5 8" id="KW-0694">RNA-binding</keyword>
<dbReference type="Gramene" id="ONK63487">
    <property type="protein sequence ID" value="ONK63487"/>
    <property type="gene ID" value="A4U43_C07F15660"/>
</dbReference>
<evidence type="ECO:0000313" key="11">
    <source>
        <dbReference type="EMBL" id="ONK63487.1"/>
    </source>
</evidence>
<evidence type="ECO:0000256" key="4">
    <source>
        <dbReference type="ARBA" id="ARBA00022695"/>
    </source>
</evidence>
<dbReference type="InterPro" id="IPR057596">
    <property type="entry name" value="RDRP_core"/>
</dbReference>
<evidence type="ECO:0000256" key="1">
    <source>
        <dbReference type="ARBA" id="ARBA00005762"/>
    </source>
</evidence>
<dbReference type="GO" id="GO:0003968">
    <property type="term" value="F:RNA-directed RNA polymerase activity"/>
    <property type="evidence" value="ECO:0007669"/>
    <property type="project" value="UniProtKB-KW"/>
</dbReference>
<dbReference type="AlphaFoldDB" id="A0A5P1EE74"/>
<dbReference type="Pfam" id="PF26253">
    <property type="entry name" value="RdRP_head"/>
    <property type="match status" value="1"/>
</dbReference>
<evidence type="ECO:0000256" key="8">
    <source>
        <dbReference type="RuleBase" id="RU363098"/>
    </source>
</evidence>
<keyword evidence="6 8" id="KW-0943">RNA-mediated gene silencing</keyword>
<evidence type="ECO:0000259" key="9">
    <source>
        <dbReference type="Pfam" id="PF05183"/>
    </source>
</evidence>
<feature type="domain" description="RDRP C-terminal head" evidence="10">
    <location>
        <begin position="101"/>
        <end position="196"/>
    </location>
</feature>
<feature type="domain" description="RDRP core" evidence="9">
    <location>
        <begin position="26"/>
        <end position="84"/>
    </location>
</feature>
<evidence type="ECO:0000313" key="12">
    <source>
        <dbReference type="Proteomes" id="UP000243459"/>
    </source>
</evidence>
<evidence type="ECO:0000256" key="6">
    <source>
        <dbReference type="ARBA" id="ARBA00023158"/>
    </source>
</evidence>
<name>A0A5P1EE74_ASPOF</name>
<organism evidence="11 12">
    <name type="scientific">Asparagus officinalis</name>
    <name type="common">Garden asparagus</name>
    <dbReference type="NCBI Taxonomy" id="4686"/>
    <lineage>
        <taxon>Eukaryota</taxon>
        <taxon>Viridiplantae</taxon>
        <taxon>Streptophyta</taxon>
        <taxon>Embryophyta</taxon>
        <taxon>Tracheophyta</taxon>
        <taxon>Spermatophyta</taxon>
        <taxon>Magnoliopsida</taxon>
        <taxon>Liliopsida</taxon>
        <taxon>Asparagales</taxon>
        <taxon>Asparagaceae</taxon>
        <taxon>Asparagoideae</taxon>
        <taxon>Asparagus</taxon>
    </lineage>
</organism>
<dbReference type="EMBL" id="CM007387">
    <property type="protein sequence ID" value="ONK63487.1"/>
    <property type="molecule type" value="Genomic_DNA"/>
</dbReference>
<evidence type="ECO:0000256" key="7">
    <source>
        <dbReference type="ARBA" id="ARBA00048744"/>
    </source>
</evidence>
<dbReference type="EC" id="2.7.7.48" evidence="8"/>
<accession>A0A5P1EE74</accession>
<keyword evidence="2 8" id="KW-0696">RNA-directed RNA polymerase</keyword>
<dbReference type="PANTHER" id="PTHR23079:SF18">
    <property type="entry name" value="RNA-DEPENDENT RNA POLYMERASE 6"/>
    <property type="match status" value="1"/>
</dbReference>
<dbReference type="GO" id="GO:0031380">
    <property type="term" value="C:nuclear RNA-directed RNA polymerase complex"/>
    <property type="evidence" value="ECO:0007669"/>
    <property type="project" value="TreeGrafter"/>
</dbReference>
<dbReference type="PANTHER" id="PTHR23079">
    <property type="entry name" value="RNA-DEPENDENT RNA POLYMERASE"/>
    <property type="match status" value="1"/>
</dbReference>